<evidence type="ECO:0000256" key="7">
    <source>
        <dbReference type="ARBA" id="ARBA00023294"/>
    </source>
</evidence>
<dbReference type="PANTHER" id="PTHR31734:SF87">
    <property type="entry name" value="AUXIN-RESPONSIVE PROTEIN IAA5"/>
    <property type="match status" value="1"/>
</dbReference>
<evidence type="ECO:0000256" key="5">
    <source>
        <dbReference type="ARBA" id="ARBA00023163"/>
    </source>
</evidence>
<evidence type="ECO:0000313" key="11">
    <source>
        <dbReference type="Proteomes" id="UP001443914"/>
    </source>
</evidence>
<dbReference type="Proteomes" id="UP001443914">
    <property type="component" value="Unassembled WGS sequence"/>
</dbReference>
<sequence length="184" mass="20864">MPNSEFELAITELRLGLPGGTNIEEAEKKKKRVFSESQKGNVGPTINKGVAVGWPPVNSYRRKSFGSEKECIIEASNNNTKRFVKISMDGVPFLRKIDVFCYHEYSHFVGAFDNLFACSGLKETLEDGENSDQYVLIYEDKDGDWLLLGDVPWDMFVESCKRLRIMKSGDANGFELQCKKKFRG</sequence>
<comment type="subcellular location">
    <subcellularLocation>
        <location evidence="1 8">Nucleus</location>
    </subcellularLocation>
</comment>
<keyword evidence="3 8" id="KW-0678">Repressor</keyword>
<evidence type="ECO:0000256" key="8">
    <source>
        <dbReference type="RuleBase" id="RU004549"/>
    </source>
</evidence>
<keyword evidence="5 8" id="KW-0804">Transcription</keyword>
<proteinExistence type="inferred from homology"/>
<dbReference type="GO" id="GO:0005634">
    <property type="term" value="C:nucleus"/>
    <property type="evidence" value="ECO:0007669"/>
    <property type="project" value="UniProtKB-SubCell"/>
</dbReference>
<dbReference type="InterPro" id="IPR003311">
    <property type="entry name" value="AUX_IAA"/>
</dbReference>
<keyword evidence="7 8" id="KW-0927">Auxin signaling pathway</keyword>
<name>A0AAW1GT95_SAPOF</name>
<comment type="subunit">
    <text evidence="8">Homodimers and heterodimers.</text>
</comment>
<evidence type="ECO:0000256" key="6">
    <source>
        <dbReference type="ARBA" id="ARBA00023242"/>
    </source>
</evidence>
<dbReference type="InterPro" id="IPR033389">
    <property type="entry name" value="AUX/IAA_dom"/>
</dbReference>
<evidence type="ECO:0000256" key="3">
    <source>
        <dbReference type="ARBA" id="ARBA00022491"/>
    </source>
</evidence>
<keyword evidence="4 8" id="KW-0805">Transcription regulation</keyword>
<dbReference type="PROSITE" id="PS51745">
    <property type="entry name" value="PB1"/>
    <property type="match status" value="1"/>
</dbReference>
<evidence type="ECO:0000313" key="10">
    <source>
        <dbReference type="EMBL" id="KAK9666248.1"/>
    </source>
</evidence>
<dbReference type="GO" id="GO:0006355">
    <property type="term" value="P:regulation of DNA-templated transcription"/>
    <property type="evidence" value="ECO:0007669"/>
    <property type="project" value="InterPro"/>
</dbReference>
<dbReference type="InterPro" id="IPR053793">
    <property type="entry name" value="PB1-like"/>
</dbReference>
<dbReference type="Pfam" id="PF02309">
    <property type="entry name" value="AUX_IAA"/>
    <property type="match status" value="1"/>
</dbReference>
<evidence type="ECO:0000259" key="9">
    <source>
        <dbReference type="PROSITE" id="PS51745"/>
    </source>
</evidence>
<evidence type="ECO:0000256" key="4">
    <source>
        <dbReference type="ARBA" id="ARBA00023015"/>
    </source>
</evidence>
<keyword evidence="6 8" id="KW-0539">Nucleus</keyword>
<dbReference type="AlphaFoldDB" id="A0AAW1GT95"/>
<dbReference type="GO" id="GO:0009734">
    <property type="term" value="P:auxin-activated signaling pathway"/>
    <property type="evidence" value="ECO:0007669"/>
    <property type="project" value="UniProtKB-UniRule"/>
</dbReference>
<protein>
    <recommendedName>
        <fullName evidence="8">Auxin-responsive protein</fullName>
    </recommendedName>
</protein>
<comment type="similarity">
    <text evidence="2 8">Belongs to the Aux/IAA family.</text>
</comment>
<feature type="domain" description="PB1" evidence="9">
    <location>
        <begin position="81"/>
        <end position="181"/>
    </location>
</feature>
<keyword evidence="11" id="KW-1185">Reference proteome</keyword>
<gene>
    <name evidence="10" type="ORF">RND81_14G171200</name>
</gene>
<dbReference type="SUPFAM" id="SSF54277">
    <property type="entry name" value="CAD &amp; PB1 domains"/>
    <property type="match status" value="1"/>
</dbReference>
<dbReference type="PANTHER" id="PTHR31734">
    <property type="entry name" value="AUXIN-RESPONSIVE PROTEIN IAA17"/>
    <property type="match status" value="1"/>
</dbReference>
<dbReference type="EMBL" id="JBDFQZ010000014">
    <property type="protein sequence ID" value="KAK9666248.1"/>
    <property type="molecule type" value="Genomic_DNA"/>
</dbReference>
<comment type="caution">
    <text evidence="10">The sequence shown here is derived from an EMBL/GenBank/DDBJ whole genome shotgun (WGS) entry which is preliminary data.</text>
</comment>
<dbReference type="Gene3D" id="3.10.20.90">
    <property type="entry name" value="Phosphatidylinositol 3-kinase Catalytic Subunit, Chain A, domain 1"/>
    <property type="match status" value="1"/>
</dbReference>
<comment type="function">
    <text evidence="8">Aux/IAA proteins are short-lived transcriptional factors that function as repressors of early auxin response genes at low auxin concentrations.</text>
</comment>
<evidence type="ECO:0000256" key="2">
    <source>
        <dbReference type="ARBA" id="ARBA00006728"/>
    </source>
</evidence>
<organism evidence="10 11">
    <name type="scientific">Saponaria officinalis</name>
    <name type="common">Common soapwort</name>
    <name type="synonym">Lychnis saponaria</name>
    <dbReference type="NCBI Taxonomy" id="3572"/>
    <lineage>
        <taxon>Eukaryota</taxon>
        <taxon>Viridiplantae</taxon>
        <taxon>Streptophyta</taxon>
        <taxon>Embryophyta</taxon>
        <taxon>Tracheophyta</taxon>
        <taxon>Spermatophyta</taxon>
        <taxon>Magnoliopsida</taxon>
        <taxon>eudicotyledons</taxon>
        <taxon>Gunneridae</taxon>
        <taxon>Pentapetalae</taxon>
        <taxon>Caryophyllales</taxon>
        <taxon>Caryophyllaceae</taxon>
        <taxon>Caryophylleae</taxon>
        <taxon>Saponaria</taxon>
    </lineage>
</organism>
<evidence type="ECO:0000256" key="1">
    <source>
        <dbReference type="ARBA" id="ARBA00004123"/>
    </source>
</evidence>
<reference evidence="10" key="1">
    <citation type="submission" date="2024-03" db="EMBL/GenBank/DDBJ databases">
        <title>WGS assembly of Saponaria officinalis var. Norfolk2.</title>
        <authorList>
            <person name="Jenkins J."/>
            <person name="Shu S."/>
            <person name="Grimwood J."/>
            <person name="Barry K."/>
            <person name="Goodstein D."/>
            <person name="Schmutz J."/>
            <person name="Leebens-Mack J."/>
            <person name="Osbourn A."/>
        </authorList>
    </citation>
    <scope>NUCLEOTIDE SEQUENCE [LARGE SCALE GENOMIC DNA]</scope>
    <source>
        <strain evidence="10">JIC</strain>
    </source>
</reference>
<accession>A0AAW1GT95</accession>